<comment type="caution">
    <text evidence="4">The sequence shown here is derived from an EMBL/GenBank/DDBJ whole genome shotgun (WGS) entry which is preliminary data.</text>
</comment>
<dbReference type="InterPro" id="IPR027417">
    <property type="entry name" value="P-loop_NTPase"/>
</dbReference>
<gene>
    <name evidence="4" type="ORF">P3X46_012496</name>
</gene>
<evidence type="ECO:0000313" key="4">
    <source>
        <dbReference type="EMBL" id="KAJ9177260.1"/>
    </source>
</evidence>
<feature type="transmembrane region" description="Helical" evidence="2">
    <location>
        <begin position="356"/>
        <end position="377"/>
    </location>
</feature>
<evidence type="ECO:0000256" key="2">
    <source>
        <dbReference type="SAM" id="Phobius"/>
    </source>
</evidence>
<dbReference type="EMBL" id="JARPOI010000007">
    <property type="protein sequence ID" value="KAJ9177260.1"/>
    <property type="molecule type" value="Genomic_DNA"/>
</dbReference>
<dbReference type="Gene3D" id="1.10.8.430">
    <property type="entry name" value="Helical domain of apoptotic protease-activating factors"/>
    <property type="match status" value="1"/>
</dbReference>
<evidence type="ECO:0000259" key="3">
    <source>
        <dbReference type="Pfam" id="PF00931"/>
    </source>
</evidence>
<dbReference type="InterPro" id="IPR042197">
    <property type="entry name" value="Apaf_helical"/>
</dbReference>
<evidence type="ECO:0000313" key="5">
    <source>
        <dbReference type="Proteomes" id="UP001174677"/>
    </source>
</evidence>
<proteinExistence type="predicted"/>
<dbReference type="PRINTS" id="PR00364">
    <property type="entry name" value="DISEASERSIST"/>
</dbReference>
<accession>A0ABQ9MD30</accession>
<sequence>MGKNVWVDGSAIYGRNADKEAIVQRLLSVDEANHRALEVISIMGMGGIGKTLLTKLVYVDSRVQECFDVKAWVCAAAKFDPFKLANDILEELTSKTCDTKPTCDQPLVLDELKKKLLGKKFFLVLDDVWNDSKAEWNLLLFHLQSAGAQGSKIIVTTRSESVASAVGAVQSQVLSELSDDECWNLFAKHAFNDGHYANANQNHPRLEMISREIVKKCRGLPLIAKMLGDVLCCEKDIEQWQKISDNMELCSNYDVFMILKLTHVDLLFHLKQCLAYRIKSPKDYTFVKEKLVLSWIEEGLVRPQENKRVDDFGSRDFIIQDLAYITSEWGAALTNIILEILLVIFDQIASPKKPHYALIALVVSLVAMFICITELVYKGQKQKITLKRRGMRCWLNFPSSNHNPYTLVDVFSFVSALSQFIYSSIGYSYLCRGSQNPIKVCFVPVICIICTASSKLFRKLNETTLPISREA</sequence>
<reference evidence="4" key="1">
    <citation type="journal article" date="2023" name="Plant Biotechnol. J.">
        <title>Chromosome-level wild Hevea brasiliensis genome provides new tools for genomic-assisted breeding and valuable loci to elevate rubber yield.</title>
        <authorList>
            <person name="Cheng H."/>
            <person name="Song X."/>
            <person name="Hu Y."/>
            <person name="Wu T."/>
            <person name="Yang Q."/>
            <person name="An Z."/>
            <person name="Feng S."/>
            <person name="Deng Z."/>
            <person name="Wu W."/>
            <person name="Zeng X."/>
            <person name="Tu M."/>
            <person name="Wang X."/>
            <person name="Huang H."/>
        </authorList>
    </citation>
    <scope>NUCLEOTIDE SEQUENCE</scope>
    <source>
        <strain evidence="4">MT/VB/25A 57/8</strain>
    </source>
</reference>
<protein>
    <recommendedName>
        <fullName evidence="3">NB-ARC domain-containing protein</fullName>
    </recommendedName>
</protein>
<dbReference type="Proteomes" id="UP001174677">
    <property type="component" value="Chromosome 7"/>
</dbReference>
<dbReference type="Gene3D" id="3.40.50.300">
    <property type="entry name" value="P-loop containing nucleotide triphosphate hydrolases"/>
    <property type="match status" value="1"/>
</dbReference>
<dbReference type="SUPFAM" id="SSF52540">
    <property type="entry name" value="P-loop containing nucleoside triphosphate hydrolases"/>
    <property type="match status" value="1"/>
</dbReference>
<keyword evidence="2" id="KW-0472">Membrane</keyword>
<keyword evidence="2" id="KW-0812">Transmembrane</keyword>
<organism evidence="4 5">
    <name type="scientific">Hevea brasiliensis</name>
    <name type="common">Para rubber tree</name>
    <name type="synonym">Siphonia brasiliensis</name>
    <dbReference type="NCBI Taxonomy" id="3981"/>
    <lineage>
        <taxon>Eukaryota</taxon>
        <taxon>Viridiplantae</taxon>
        <taxon>Streptophyta</taxon>
        <taxon>Embryophyta</taxon>
        <taxon>Tracheophyta</taxon>
        <taxon>Spermatophyta</taxon>
        <taxon>Magnoliopsida</taxon>
        <taxon>eudicotyledons</taxon>
        <taxon>Gunneridae</taxon>
        <taxon>Pentapetalae</taxon>
        <taxon>rosids</taxon>
        <taxon>fabids</taxon>
        <taxon>Malpighiales</taxon>
        <taxon>Euphorbiaceae</taxon>
        <taxon>Crotonoideae</taxon>
        <taxon>Micrandreae</taxon>
        <taxon>Hevea</taxon>
    </lineage>
</organism>
<feature type="domain" description="NB-ARC" evidence="3">
    <location>
        <begin position="17"/>
        <end position="192"/>
    </location>
</feature>
<dbReference type="PANTHER" id="PTHR36766">
    <property type="entry name" value="PLANT BROAD-SPECTRUM MILDEW RESISTANCE PROTEIN RPW8"/>
    <property type="match status" value="1"/>
</dbReference>
<dbReference type="InterPro" id="IPR002182">
    <property type="entry name" value="NB-ARC"/>
</dbReference>
<name>A0ABQ9MD30_HEVBR</name>
<evidence type="ECO:0000256" key="1">
    <source>
        <dbReference type="ARBA" id="ARBA00022821"/>
    </source>
</evidence>
<keyword evidence="1" id="KW-0611">Plant defense</keyword>
<keyword evidence="5" id="KW-1185">Reference proteome</keyword>
<dbReference type="PANTHER" id="PTHR36766:SF40">
    <property type="entry name" value="DISEASE RESISTANCE PROTEIN RGA3"/>
    <property type="match status" value="1"/>
</dbReference>
<keyword evidence="2" id="KW-1133">Transmembrane helix</keyword>
<dbReference type="Pfam" id="PF00931">
    <property type="entry name" value="NB-ARC"/>
    <property type="match status" value="1"/>
</dbReference>